<dbReference type="InterPro" id="IPR007064">
    <property type="entry name" value="Nmd3_N"/>
</dbReference>
<reference evidence="3 4" key="1">
    <citation type="journal article" date="2019" name="Int. J. Syst. Evol. Microbiol.">
        <title>The Global Catalogue of Microorganisms (GCM) 10K type strain sequencing project: providing services to taxonomists for standard genome sequencing and annotation.</title>
        <authorList>
            <consortium name="The Broad Institute Genomics Platform"/>
            <consortium name="The Broad Institute Genome Sequencing Center for Infectious Disease"/>
            <person name="Wu L."/>
            <person name="Ma J."/>
        </authorList>
    </citation>
    <scope>NUCLEOTIDE SEQUENCE [LARGE SCALE GENOMIC DNA]</scope>
    <source>
        <strain evidence="3 4">PSRA2</strain>
    </source>
</reference>
<dbReference type="PANTHER" id="PTHR12746">
    <property type="entry name" value="NONSENSE-MEDIATED MRNA DECAY PROTEIN 3"/>
    <property type="match status" value="1"/>
</dbReference>
<evidence type="ECO:0000313" key="4">
    <source>
        <dbReference type="Proteomes" id="UP001596406"/>
    </source>
</evidence>
<protein>
    <submittedName>
        <fullName evidence="3">60S ribosomal export protein NMD3</fullName>
    </submittedName>
</protein>
<dbReference type="PANTHER" id="PTHR12746:SF2">
    <property type="entry name" value="60S RIBOSOMAL EXPORT PROTEIN NMD3"/>
    <property type="match status" value="1"/>
</dbReference>
<dbReference type="EMBL" id="JBHSXM010000001">
    <property type="protein sequence ID" value="MFC6837384.1"/>
    <property type="molecule type" value="Genomic_DNA"/>
</dbReference>
<proteinExistence type="predicted"/>
<evidence type="ECO:0000256" key="1">
    <source>
        <dbReference type="SAM" id="MobiDB-lite"/>
    </source>
</evidence>
<dbReference type="Proteomes" id="UP001596406">
    <property type="component" value="Unassembled WGS sequence"/>
</dbReference>
<sequence length="373" mass="41160">MSTSREFCPRCGDPVDPRDGPRVGDPAGRRAQLCDACYFEDFELVSAPEELTVRVCPRCGAVHRGNRWVDVGAEDYTDVAIEAVTEELSVHLDADEFSWLVDPEQVDQNTVLMHCHFTGVVRETPLEADRDVRVRFSRETCTRCSRIAGDYFAAVVQVRAEGRDPSDAECDAAVDIAEEYVAARDDKGDRNAFISEIDHGPEGVTIKISTTQMGRAVAQRIQRRFGGEVTDSRTLVTEDSDGNEVYRVTYAVRLPPYPAGTVLEPEDDDPVLVRSAHGNLKGDYLTTGERYEADSDDGVSPPARRLGTVDDARETTLVAVEDEHAVQVLDPETYETKTIARPSYLDTSAETVHVIKSRAGLHVLPEDAVENAE</sequence>
<comment type="caution">
    <text evidence="3">The sequence shown here is derived from an EMBL/GenBank/DDBJ whole genome shotgun (WGS) entry which is preliminary data.</text>
</comment>
<name>A0ABD5UF18_9EURY</name>
<dbReference type="AlphaFoldDB" id="A0ABD5UF18"/>
<dbReference type="Pfam" id="PF04981">
    <property type="entry name" value="NMD3"/>
    <property type="match status" value="1"/>
</dbReference>
<feature type="compositionally biased region" description="Basic and acidic residues" evidence="1">
    <location>
        <begin position="13"/>
        <end position="22"/>
    </location>
</feature>
<feature type="region of interest" description="Disordered" evidence="1">
    <location>
        <begin position="1"/>
        <end position="24"/>
    </location>
</feature>
<evidence type="ECO:0000313" key="3">
    <source>
        <dbReference type="EMBL" id="MFC6837384.1"/>
    </source>
</evidence>
<gene>
    <name evidence="3" type="ORF">ACFQHK_12790</name>
</gene>
<dbReference type="RefSeq" id="WP_304449049.1">
    <property type="nucleotide sequence ID" value="NZ_JARRAH010000001.1"/>
</dbReference>
<feature type="domain" description="Nmd3 N-terminal" evidence="2">
    <location>
        <begin position="8"/>
        <end position="254"/>
    </location>
</feature>
<keyword evidence="4" id="KW-1185">Reference proteome</keyword>
<dbReference type="InterPro" id="IPR039768">
    <property type="entry name" value="Nmd3"/>
</dbReference>
<accession>A0ABD5UF18</accession>
<evidence type="ECO:0000259" key="2">
    <source>
        <dbReference type="Pfam" id="PF04981"/>
    </source>
</evidence>
<organism evidence="3 4">
    <name type="scientific">Halomarina ordinaria</name>
    <dbReference type="NCBI Taxonomy" id="3033939"/>
    <lineage>
        <taxon>Archaea</taxon>
        <taxon>Methanobacteriati</taxon>
        <taxon>Methanobacteriota</taxon>
        <taxon>Stenosarchaea group</taxon>
        <taxon>Halobacteria</taxon>
        <taxon>Halobacteriales</taxon>
        <taxon>Natronomonadaceae</taxon>
        <taxon>Halomarina</taxon>
    </lineage>
</organism>